<keyword evidence="3" id="KW-1185">Reference proteome</keyword>
<feature type="coiled-coil region" evidence="1">
    <location>
        <begin position="225"/>
        <end position="279"/>
    </location>
</feature>
<sequence length="346" mass="40849">MRTVLFNGPFIPEMDAGYNIQTNGVSINFLKDPFCFRYNIVNANDKNEPNKPVNFIDKYMKILNPLTTTKLVEVPRYIYKERIINKKNIIYKNVYVPYIGPVYKIKEVKVPIYKEKIKYIPRIIEKEKIYEIPKIEIKNKIQEKLVYLHRNNIKYKKLNHVVERVVPILKTEVMEKTVKLPNVQNQKILDKNGTNRNKASGIPETSGELCKIDHEKKNSEQKKIEQTTKEDILEKKEEREEINEKYEKKNIGEIEEINENEIIKEVEELKEDKEIKKIEENKLNIYNCSLPLKLSLSHEIKKKKQLSTEISSQKQYLKFSDELNLSNVSSENTDISFNTYSTENTN</sequence>
<keyword evidence="1" id="KW-0175">Coiled coil</keyword>
<dbReference type="InterPro" id="IPR022086">
    <property type="entry name" value="IMCp"/>
</dbReference>
<gene>
    <name evidence="2" type="ORF">PRELSG_0510000</name>
</gene>
<evidence type="ECO:0000313" key="3">
    <source>
        <dbReference type="Proteomes" id="UP000220158"/>
    </source>
</evidence>
<dbReference type="Proteomes" id="UP000220158">
    <property type="component" value="Chromosome 5"/>
</dbReference>
<dbReference type="EMBL" id="LN835300">
    <property type="protein sequence ID" value="CRG98942.1"/>
    <property type="molecule type" value="Genomic_DNA"/>
</dbReference>
<dbReference type="AlphaFoldDB" id="A0A1J1H2F3"/>
<dbReference type="OrthoDB" id="386034at2759"/>
<accession>A0A1J1H2F3</accession>
<dbReference type="GeneID" id="39735043"/>
<dbReference type="Pfam" id="PF12314">
    <property type="entry name" value="IMCp"/>
    <property type="match status" value="1"/>
</dbReference>
<evidence type="ECO:0000313" key="2">
    <source>
        <dbReference type="EMBL" id="CRG98942.1"/>
    </source>
</evidence>
<reference evidence="2 3" key="1">
    <citation type="submission" date="2015-04" db="EMBL/GenBank/DDBJ databases">
        <authorList>
            <consortium name="Pathogen Informatics"/>
        </authorList>
    </citation>
    <scope>NUCLEOTIDE SEQUENCE [LARGE SCALE GENOMIC DNA]</scope>
    <source>
        <strain evidence="2 3">SGS1</strain>
    </source>
</reference>
<protein>
    <submittedName>
        <fullName evidence="2">Uncharacterized protein</fullName>
    </submittedName>
</protein>
<organism evidence="2 3">
    <name type="scientific">Plasmodium relictum</name>
    <dbReference type="NCBI Taxonomy" id="85471"/>
    <lineage>
        <taxon>Eukaryota</taxon>
        <taxon>Sar</taxon>
        <taxon>Alveolata</taxon>
        <taxon>Apicomplexa</taxon>
        <taxon>Aconoidasida</taxon>
        <taxon>Haemosporida</taxon>
        <taxon>Plasmodiidae</taxon>
        <taxon>Plasmodium</taxon>
        <taxon>Plasmodium (Haemamoeba)</taxon>
    </lineage>
</organism>
<evidence type="ECO:0000256" key="1">
    <source>
        <dbReference type="SAM" id="Coils"/>
    </source>
</evidence>
<dbReference type="VEuPathDB" id="PlasmoDB:PRELSG_0510000"/>
<dbReference type="KEGG" id="prel:PRELSG_0510000"/>
<dbReference type="RefSeq" id="XP_028531951.1">
    <property type="nucleotide sequence ID" value="XM_028675354.1"/>
</dbReference>
<proteinExistence type="predicted"/>
<name>A0A1J1H2F3_PLARL</name>